<protein>
    <submittedName>
        <fullName evidence="2">Uncharacterized protein</fullName>
    </submittedName>
</protein>
<dbReference type="EMBL" id="GL832975">
    <property type="protein sequence ID" value="EGD76645.1"/>
    <property type="molecule type" value="Genomic_DNA"/>
</dbReference>
<proteinExistence type="predicted"/>
<sequence>MAIITTTVEHLMCVRVRICQADALIDAEREEPIHIQHPHPRMPRHGELCHLNQPKSTQAEERMEGKQGQKTWGSQ</sequence>
<dbReference type="AlphaFoldDB" id="F2UHP6"/>
<dbReference type="Proteomes" id="UP000007799">
    <property type="component" value="Unassembled WGS sequence"/>
</dbReference>
<evidence type="ECO:0000256" key="1">
    <source>
        <dbReference type="SAM" id="MobiDB-lite"/>
    </source>
</evidence>
<feature type="region of interest" description="Disordered" evidence="1">
    <location>
        <begin position="36"/>
        <end position="75"/>
    </location>
</feature>
<dbReference type="KEGG" id="sre:PTSG_07996"/>
<dbReference type="GeneID" id="16071859"/>
<evidence type="ECO:0000313" key="2">
    <source>
        <dbReference type="EMBL" id="EGD76645.1"/>
    </source>
</evidence>
<organism evidence="3">
    <name type="scientific">Salpingoeca rosetta (strain ATCC 50818 / BSB-021)</name>
    <dbReference type="NCBI Taxonomy" id="946362"/>
    <lineage>
        <taxon>Eukaryota</taxon>
        <taxon>Choanoflagellata</taxon>
        <taxon>Craspedida</taxon>
        <taxon>Salpingoecidae</taxon>
        <taxon>Salpingoeca</taxon>
    </lineage>
</organism>
<evidence type="ECO:0000313" key="3">
    <source>
        <dbReference type="Proteomes" id="UP000007799"/>
    </source>
</evidence>
<keyword evidence="3" id="KW-1185">Reference proteome</keyword>
<dbReference type="InParanoid" id="F2UHP6"/>
<reference evidence="2" key="1">
    <citation type="submission" date="2009-08" db="EMBL/GenBank/DDBJ databases">
        <title>Annotation of Salpingoeca rosetta.</title>
        <authorList>
            <consortium name="The Broad Institute Genome Sequencing Platform"/>
            <person name="Russ C."/>
            <person name="Cuomo C."/>
            <person name="Burger G."/>
            <person name="Gray M.W."/>
            <person name="Holland P.W.H."/>
            <person name="King N."/>
            <person name="Lang F.B.F."/>
            <person name="Roger A.J."/>
            <person name="Ruiz-Trillo I."/>
            <person name="Young S.K."/>
            <person name="Zeng Q."/>
            <person name="Gargeya S."/>
            <person name="Alvarado L."/>
            <person name="Berlin A."/>
            <person name="Chapman S.B."/>
            <person name="Chen Z."/>
            <person name="Freedman E."/>
            <person name="Gellesch M."/>
            <person name="Goldberg J."/>
            <person name="Griggs A."/>
            <person name="Gujja S."/>
            <person name="Heilman E."/>
            <person name="Heiman D."/>
            <person name="Howarth C."/>
            <person name="Mehta T."/>
            <person name="Neiman D."/>
            <person name="Pearson M."/>
            <person name="Roberts A."/>
            <person name="Saif S."/>
            <person name="Shea T."/>
            <person name="Shenoy N."/>
            <person name="Sisk P."/>
            <person name="Stolte C."/>
            <person name="Sykes S."/>
            <person name="White J."/>
            <person name="Yandava C."/>
            <person name="Haas B."/>
            <person name="Nusbaum C."/>
            <person name="Birren B."/>
        </authorList>
    </citation>
    <scope>NUCLEOTIDE SEQUENCE [LARGE SCALE GENOMIC DNA]</scope>
    <source>
        <strain evidence="2">ATCC 50818</strain>
    </source>
</reference>
<feature type="compositionally biased region" description="Basic and acidic residues" evidence="1">
    <location>
        <begin position="58"/>
        <end position="67"/>
    </location>
</feature>
<name>F2UHP6_SALR5</name>
<gene>
    <name evidence="2" type="ORF">PTSG_07996</name>
</gene>
<accession>F2UHP6</accession>
<dbReference type="RefSeq" id="XP_004991017.1">
    <property type="nucleotide sequence ID" value="XM_004990960.1"/>
</dbReference>